<dbReference type="AlphaFoldDB" id="A0A8E2E2H3"/>
<name>A0A8E2E2H3_9PEZI</name>
<dbReference type="PANTHER" id="PTHR48419:SF1">
    <property type="entry name" value="SULFOTRANSFERASE DOMAIN-CONTAINING PROTEIN"/>
    <property type="match status" value="1"/>
</dbReference>
<protein>
    <recommendedName>
        <fullName evidence="3">P-loop containing nucleoside triphosphate hydrolase protein</fullName>
    </recommendedName>
</protein>
<evidence type="ECO:0008006" key="3">
    <source>
        <dbReference type="Google" id="ProtNLM"/>
    </source>
</evidence>
<dbReference type="PANTHER" id="PTHR48419">
    <property type="entry name" value="SULFOTRANSFERASE DOMAIN-CONTAINING PROTEIN"/>
    <property type="match status" value="1"/>
</dbReference>
<dbReference type="SUPFAM" id="SSF52540">
    <property type="entry name" value="P-loop containing nucleoside triphosphate hydrolases"/>
    <property type="match status" value="1"/>
</dbReference>
<evidence type="ECO:0000313" key="1">
    <source>
        <dbReference type="EMBL" id="OCK76150.1"/>
    </source>
</evidence>
<gene>
    <name evidence="1" type="ORF">K432DRAFT_385652</name>
</gene>
<dbReference type="OrthoDB" id="2405944at2759"/>
<dbReference type="Proteomes" id="UP000250266">
    <property type="component" value="Unassembled WGS sequence"/>
</dbReference>
<dbReference type="Gene3D" id="3.40.50.300">
    <property type="entry name" value="P-loop containing nucleotide triphosphate hydrolases"/>
    <property type="match status" value="1"/>
</dbReference>
<accession>A0A8E2E2H3</accession>
<dbReference type="EMBL" id="KV745238">
    <property type="protein sequence ID" value="OCK76150.1"/>
    <property type="molecule type" value="Genomic_DNA"/>
</dbReference>
<organism evidence="1 2">
    <name type="scientific">Lepidopterella palustris CBS 459.81</name>
    <dbReference type="NCBI Taxonomy" id="1314670"/>
    <lineage>
        <taxon>Eukaryota</taxon>
        <taxon>Fungi</taxon>
        <taxon>Dikarya</taxon>
        <taxon>Ascomycota</taxon>
        <taxon>Pezizomycotina</taxon>
        <taxon>Dothideomycetes</taxon>
        <taxon>Pleosporomycetidae</taxon>
        <taxon>Mytilinidiales</taxon>
        <taxon>Argynnaceae</taxon>
        <taxon>Lepidopterella</taxon>
    </lineage>
</organism>
<dbReference type="InterPro" id="IPR027417">
    <property type="entry name" value="P-loop_NTPase"/>
</dbReference>
<sequence>MSNKPIFVATHPRACSTAFERVFMTRTDTLQCVHEPFGDAFYFGPERLSERYENDEKTRIETGFSESTFKTIFDRIERENSEGKRLFIKDIAHYLVPPNGKPAFIAPSLASYRRGVGTNLTDLPSSVDGATTLKSGPPYPYTTEAEPGNPTVVPKDLLNQFHFTFLIRHPRSSIPSYFRCTVPPLDEVTGFYNFMPSEAGYDEVRRVFDYLRHVGQVGPNIAGSASHSNGTDGANESGVEICVVDADDLLDNPSGIIEAYCKSVGIEYTPKMLKWDNDEDHRRAKEAFEKWKGFHDDAINSTELKPRAHRKSLKTDEEFYAEWVAKFGEEGAKVIKETVAANMKDYEYMKKFAIKA</sequence>
<evidence type="ECO:0000313" key="2">
    <source>
        <dbReference type="Proteomes" id="UP000250266"/>
    </source>
</evidence>
<keyword evidence="2" id="KW-1185">Reference proteome</keyword>
<reference evidence="1 2" key="1">
    <citation type="journal article" date="2016" name="Nat. Commun.">
        <title>Ectomycorrhizal ecology is imprinted in the genome of the dominant symbiotic fungus Cenococcum geophilum.</title>
        <authorList>
            <consortium name="DOE Joint Genome Institute"/>
            <person name="Peter M."/>
            <person name="Kohler A."/>
            <person name="Ohm R.A."/>
            <person name="Kuo A."/>
            <person name="Krutzmann J."/>
            <person name="Morin E."/>
            <person name="Arend M."/>
            <person name="Barry K.W."/>
            <person name="Binder M."/>
            <person name="Choi C."/>
            <person name="Clum A."/>
            <person name="Copeland A."/>
            <person name="Grisel N."/>
            <person name="Haridas S."/>
            <person name="Kipfer T."/>
            <person name="LaButti K."/>
            <person name="Lindquist E."/>
            <person name="Lipzen A."/>
            <person name="Maire R."/>
            <person name="Meier B."/>
            <person name="Mihaltcheva S."/>
            <person name="Molinier V."/>
            <person name="Murat C."/>
            <person name="Poggeler S."/>
            <person name="Quandt C.A."/>
            <person name="Sperisen C."/>
            <person name="Tritt A."/>
            <person name="Tisserant E."/>
            <person name="Crous P.W."/>
            <person name="Henrissat B."/>
            <person name="Nehls U."/>
            <person name="Egli S."/>
            <person name="Spatafora J.W."/>
            <person name="Grigoriev I.V."/>
            <person name="Martin F.M."/>
        </authorList>
    </citation>
    <scope>NUCLEOTIDE SEQUENCE [LARGE SCALE GENOMIC DNA]</scope>
    <source>
        <strain evidence="1 2">CBS 459.81</strain>
    </source>
</reference>
<dbReference type="InterPro" id="IPR053226">
    <property type="entry name" value="Pyrrolopyrazine_biosynth_F"/>
</dbReference>
<proteinExistence type="predicted"/>